<protein>
    <recommendedName>
        <fullName evidence="4">Methyl-accepting chemotaxis protein</fullName>
    </recommendedName>
</protein>
<dbReference type="KEGG" id="dbc:MFMK1_003508"/>
<keyword evidence="1" id="KW-1133">Transmembrane helix</keyword>
<evidence type="ECO:0000313" key="2">
    <source>
        <dbReference type="EMBL" id="WRO23643.1"/>
    </source>
</evidence>
<reference evidence="2 3" key="1">
    <citation type="submission" date="2023-04" db="EMBL/GenBank/DDBJ databases">
        <authorList>
            <person name="Hsu D."/>
        </authorList>
    </citation>
    <scope>NUCLEOTIDE SEQUENCE [LARGE SCALE GENOMIC DNA]</scope>
    <source>
        <strain evidence="2 3">MK1</strain>
    </source>
</reference>
<proteinExistence type="predicted"/>
<keyword evidence="3" id="KW-1185">Reference proteome</keyword>
<sequence>MKKNRPLVNKIFLLSVGSITFFIILWAIYFKMRIIPLSAEAEQIYFREIMPGLIIQGLVFALMFRFFYTKVLGRRIQSLLNYLDACVGGELNLDKDDVINGQDEVALAGEQVGVLLNYLDNTFRLMQERTAYFKSAVLNLMNSAGKADQGLSEINDSIQDINKKLQSITTDINNWEAKYVNVSESEETIADCCQALTRLLEMGKNEEMANQLKQYNRSDFAPMRGLMTVLTEDREHYGIGRDICNSYLLAIRQTNETVAKLKQDLEDMMRFTSRAYECVEPLEGISLRGDADRLFHAVGNLENIYQQRNSGLAN</sequence>
<feature type="transmembrane region" description="Helical" evidence="1">
    <location>
        <begin position="49"/>
        <end position="68"/>
    </location>
</feature>
<dbReference type="Gene3D" id="1.10.287.950">
    <property type="entry name" value="Methyl-accepting chemotaxis protein"/>
    <property type="match status" value="1"/>
</dbReference>
<evidence type="ECO:0000256" key="1">
    <source>
        <dbReference type="SAM" id="Phobius"/>
    </source>
</evidence>
<feature type="transmembrane region" description="Helical" evidence="1">
    <location>
        <begin position="12"/>
        <end position="29"/>
    </location>
</feature>
<dbReference type="EMBL" id="CP121694">
    <property type="protein sequence ID" value="WRO23643.1"/>
    <property type="molecule type" value="Genomic_DNA"/>
</dbReference>
<accession>A0AAU0UT73</accession>
<dbReference type="Proteomes" id="UP001329915">
    <property type="component" value="Chromosome"/>
</dbReference>
<gene>
    <name evidence="2" type="ORF">MFMK1_003508</name>
</gene>
<keyword evidence="1" id="KW-0812">Transmembrane</keyword>
<dbReference type="AlphaFoldDB" id="A0AAU0UT73"/>
<name>A0AAU0UT73_9FIRM</name>
<keyword evidence="1" id="KW-0472">Membrane</keyword>
<evidence type="ECO:0008006" key="4">
    <source>
        <dbReference type="Google" id="ProtNLM"/>
    </source>
</evidence>
<evidence type="ECO:0000313" key="3">
    <source>
        <dbReference type="Proteomes" id="UP001329915"/>
    </source>
</evidence>
<organism evidence="2 3">
    <name type="scientific">Metallumcola ferriviriculae</name>
    <dbReference type="NCBI Taxonomy" id="3039180"/>
    <lineage>
        <taxon>Bacteria</taxon>
        <taxon>Bacillati</taxon>
        <taxon>Bacillota</taxon>
        <taxon>Clostridia</taxon>
        <taxon>Neomoorellales</taxon>
        <taxon>Desulfitibacteraceae</taxon>
        <taxon>Metallumcola</taxon>
    </lineage>
</organism>
<dbReference type="RefSeq" id="WP_366923020.1">
    <property type="nucleotide sequence ID" value="NZ_CP121694.1"/>
</dbReference>